<comment type="similarity">
    <text evidence="2 7">Belongs to the cytochrome P450 family.</text>
</comment>
<reference evidence="8 9" key="1">
    <citation type="journal article" date="2024" name="Commun. Biol.">
        <title>Comparative genomic analysis of thermophilic fungi reveals convergent evolutionary adaptations and gene losses.</title>
        <authorList>
            <person name="Steindorff A.S."/>
            <person name="Aguilar-Pontes M.V."/>
            <person name="Robinson A.J."/>
            <person name="Andreopoulos B."/>
            <person name="LaButti K."/>
            <person name="Kuo A."/>
            <person name="Mondo S."/>
            <person name="Riley R."/>
            <person name="Otillar R."/>
            <person name="Haridas S."/>
            <person name="Lipzen A."/>
            <person name="Grimwood J."/>
            <person name="Schmutz J."/>
            <person name="Clum A."/>
            <person name="Reid I.D."/>
            <person name="Moisan M.C."/>
            <person name="Butler G."/>
            <person name="Nguyen T.T.M."/>
            <person name="Dewar K."/>
            <person name="Conant G."/>
            <person name="Drula E."/>
            <person name="Henrissat B."/>
            <person name="Hansel C."/>
            <person name="Singer S."/>
            <person name="Hutchinson M.I."/>
            <person name="de Vries R.P."/>
            <person name="Natvig D.O."/>
            <person name="Powell A.J."/>
            <person name="Tsang A."/>
            <person name="Grigoriev I.V."/>
        </authorList>
    </citation>
    <scope>NUCLEOTIDE SEQUENCE [LARGE SCALE GENOMIC DNA]</scope>
    <source>
        <strain evidence="8 9">CBS 494.80</strain>
    </source>
</reference>
<evidence type="ECO:0000256" key="3">
    <source>
        <dbReference type="ARBA" id="ARBA00022723"/>
    </source>
</evidence>
<dbReference type="InterPro" id="IPR047146">
    <property type="entry name" value="Cyt_P450_E_CYP52_fungi"/>
</dbReference>
<dbReference type="PANTHER" id="PTHR24287:SF18">
    <property type="entry name" value="CYTOCHROME P450 MONOOXYGENASE APDE-RELATED"/>
    <property type="match status" value="1"/>
</dbReference>
<evidence type="ECO:0000256" key="6">
    <source>
        <dbReference type="ARBA" id="ARBA00023033"/>
    </source>
</evidence>
<evidence type="ECO:0000256" key="1">
    <source>
        <dbReference type="ARBA" id="ARBA00001971"/>
    </source>
</evidence>
<dbReference type="InterPro" id="IPR002401">
    <property type="entry name" value="Cyt_P450_E_grp-I"/>
</dbReference>
<dbReference type="Pfam" id="PF00067">
    <property type="entry name" value="p450"/>
    <property type="match status" value="1"/>
</dbReference>
<keyword evidence="7" id="KW-0349">Heme</keyword>
<accession>A0ABR4CAX2</accession>
<gene>
    <name evidence="8" type="ORF">VTL71DRAFT_1349</name>
</gene>
<protein>
    <recommendedName>
        <fullName evidence="10">Cytochrome P450 alkane hydroxylase</fullName>
    </recommendedName>
</protein>
<dbReference type="PANTHER" id="PTHR24287">
    <property type="entry name" value="P450, PUTATIVE (EUROFUNG)-RELATED"/>
    <property type="match status" value="1"/>
</dbReference>
<dbReference type="Gene3D" id="1.10.630.10">
    <property type="entry name" value="Cytochrome P450"/>
    <property type="match status" value="1"/>
</dbReference>
<proteinExistence type="inferred from homology"/>
<evidence type="ECO:0000313" key="8">
    <source>
        <dbReference type="EMBL" id="KAL2066925.1"/>
    </source>
</evidence>
<name>A0ABR4CAX2_9HELO</name>
<organism evidence="8 9">
    <name type="scientific">Oculimacula yallundae</name>
    <dbReference type="NCBI Taxonomy" id="86028"/>
    <lineage>
        <taxon>Eukaryota</taxon>
        <taxon>Fungi</taxon>
        <taxon>Dikarya</taxon>
        <taxon>Ascomycota</taxon>
        <taxon>Pezizomycotina</taxon>
        <taxon>Leotiomycetes</taxon>
        <taxon>Helotiales</taxon>
        <taxon>Ploettnerulaceae</taxon>
        <taxon>Oculimacula</taxon>
    </lineage>
</organism>
<dbReference type="InterPro" id="IPR036396">
    <property type="entry name" value="Cyt_P450_sf"/>
</dbReference>
<dbReference type="EMBL" id="JAZHXI010000010">
    <property type="protein sequence ID" value="KAL2066925.1"/>
    <property type="molecule type" value="Genomic_DNA"/>
</dbReference>
<dbReference type="PRINTS" id="PR00385">
    <property type="entry name" value="P450"/>
</dbReference>
<dbReference type="InterPro" id="IPR017972">
    <property type="entry name" value="Cyt_P450_CS"/>
</dbReference>
<keyword evidence="4 7" id="KW-0560">Oxidoreductase</keyword>
<dbReference type="InterPro" id="IPR001128">
    <property type="entry name" value="Cyt_P450"/>
</dbReference>
<dbReference type="CDD" id="cd11063">
    <property type="entry name" value="CYP52"/>
    <property type="match status" value="1"/>
</dbReference>
<comment type="cofactor">
    <cofactor evidence="1">
        <name>heme</name>
        <dbReference type="ChEBI" id="CHEBI:30413"/>
    </cofactor>
</comment>
<keyword evidence="3 7" id="KW-0479">Metal-binding</keyword>
<keyword evidence="5 7" id="KW-0408">Iron</keyword>
<dbReference type="Proteomes" id="UP001595075">
    <property type="component" value="Unassembled WGS sequence"/>
</dbReference>
<dbReference type="PRINTS" id="PR00463">
    <property type="entry name" value="EP450I"/>
</dbReference>
<comment type="caution">
    <text evidence="8">The sequence shown here is derived from an EMBL/GenBank/DDBJ whole genome shotgun (WGS) entry which is preliminary data.</text>
</comment>
<evidence type="ECO:0000256" key="5">
    <source>
        <dbReference type="ARBA" id="ARBA00023004"/>
    </source>
</evidence>
<evidence type="ECO:0000256" key="2">
    <source>
        <dbReference type="ARBA" id="ARBA00010617"/>
    </source>
</evidence>
<evidence type="ECO:0000313" key="9">
    <source>
        <dbReference type="Proteomes" id="UP001595075"/>
    </source>
</evidence>
<evidence type="ECO:0008006" key="10">
    <source>
        <dbReference type="Google" id="ProtNLM"/>
    </source>
</evidence>
<keyword evidence="6 7" id="KW-0503">Monooxygenase</keyword>
<evidence type="ECO:0000256" key="7">
    <source>
        <dbReference type="RuleBase" id="RU000461"/>
    </source>
</evidence>
<evidence type="ECO:0000256" key="4">
    <source>
        <dbReference type="ARBA" id="ARBA00023002"/>
    </source>
</evidence>
<sequence>MELIYTRLLLLFCLVLPLINFVINHVLNKRKHRRADNALREQHGCLPPPRLQNQRPFGVDRLEQIFRANTESRLMELFLFHFRQTGHTLEQVFLGSPAFGTVDPANMEAILSSNFKDYTMGPRREITFPLFGDGIFNQDGEAWKQSRELLRPQFHVKEYSDLNMFKDANDNLLNAIPKGGGVVDLQPLFFSLTLDVTTDFLFGESIESLKVPESTGEDNFAESFNIAQEYIAKRFRLLDLYWLIDGKRFREACRKVHYFADKIIDRNLAEGSLESSGKYVFLRAMSEKTPDRTVLRSQIINILTAGRDTTACLLSWAFFLLVRHPDVLVKLRSEIAAQGNAELTRTDLRNMKYLQNIIKETLRLYPSVPVNTRQTVRTTILPTGGGPDRKSPVLVPKGTAVAYSVYTMHRRPDLYGMDAELFRPERWDEDMPLYHNETNAKWGYLPFNGGPRVCLGMDFALVEAAYTIVRIVQRFPIIKLPAGENVELTGVEKQRITLVMSITEGCNVELG</sequence>
<keyword evidence="9" id="KW-1185">Reference proteome</keyword>
<dbReference type="PROSITE" id="PS00086">
    <property type="entry name" value="CYTOCHROME_P450"/>
    <property type="match status" value="1"/>
</dbReference>
<dbReference type="SUPFAM" id="SSF48264">
    <property type="entry name" value="Cytochrome P450"/>
    <property type="match status" value="1"/>
</dbReference>